<feature type="chain" id="PRO_5044255933" evidence="1">
    <location>
        <begin position="24"/>
        <end position="660"/>
    </location>
</feature>
<dbReference type="InterPro" id="IPR031610">
    <property type="entry name" value="TIC110"/>
</dbReference>
<sequence length="660" mass="70508">MKTTALLSCLFLGGSALSQNAFARPTISTLSPRPALLTASPSLVLTRLAHPPRMFKEPPPPPDDGTPDEAFEKIIAELTETQRRLKGLGPLAMSATSSSLTVLAALVAWFVTPPLGRVGTLLTVGAGGAAGREAGNKLKEARRKALPAAVAELIQKTGLRELKPAQVAALGQRFGFQPEEVEGQVGVLYARYLEAAVNQDDASPSEISSLAALRRGLGLGWNTTEALHVQRGAAIDAGSAEERQKLLWLSLGLFATSKGKANAAALYEALDIDEQTAQKLVNELSTPIYKKAVAQAVSKYNRTETPEVLQTVRRALSMSDGAAQAVHNAMYDAQLQMLLPDDSAKLTDEATKILGELEGILQIRSAVRRLQARTVPLYRDAARASLEEVFRSDAAVAASTVWGRLALRQQELKLPTETARAALVEEARQIASQELRSAAELAASGQSDAAGEMVRNVVRYGDFVGRMLELSGWGGGAPAADLAEEYLGALSLAPEMDDQASELSDLAGKGGSSLLRAMLALSAPGLDEAKATFRKELDEVFGGARSDNLNARARKLGLSPALQQKLALEAYYGWLSDLSENVDRAALERCEEMRASLGLQDSSVGELYTNTAIDELVLEACLEQLFDGEVPPSTEAQQWILMLERMMIARPGVATSLLEA</sequence>
<dbReference type="AlphaFoldDB" id="A0AB34JN93"/>
<organism evidence="2 3">
    <name type="scientific">Prymnesium parvum</name>
    <name type="common">Toxic golden alga</name>
    <dbReference type="NCBI Taxonomy" id="97485"/>
    <lineage>
        <taxon>Eukaryota</taxon>
        <taxon>Haptista</taxon>
        <taxon>Haptophyta</taxon>
        <taxon>Prymnesiophyceae</taxon>
        <taxon>Prymnesiales</taxon>
        <taxon>Prymnesiaceae</taxon>
        <taxon>Prymnesium</taxon>
    </lineage>
</organism>
<evidence type="ECO:0000256" key="1">
    <source>
        <dbReference type="SAM" id="SignalP"/>
    </source>
</evidence>
<evidence type="ECO:0000313" key="3">
    <source>
        <dbReference type="Proteomes" id="UP001515480"/>
    </source>
</evidence>
<dbReference type="PANTHER" id="PTHR34935:SF3">
    <property type="entry name" value="PROTEIN TIC110, CHLOROPLASTIC"/>
    <property type="match status" value="1"/>
</dbReference>
<dbReference type="Proteomes" id="UP001515480">
    <property type="component" value="Unassembled WGS sequence"/>
</dbReference>
<dbReference type="GO" id="GO:0045037">
    <property type="term" value="P:protein import into chloroplast stroma"/>
    <property type="evidence" value="ECO:0007669"/>
    <property type="project" value="TreeGrafter"/>
</dbReference>
<name>A0AB34JN93_PRYPA</name>
<dbReference type="GO" id="GO:0061927">
    <property type="term" value="C:TOC-TIC supercomplex I"/>
    <property type="evidence" value="ECO:0007669"/>
    <property type="project" value="TreeGrafter"/>
</dbReference>
<keyword evidence="3" id="KW-1185">Reference proteome</keyword>
<comment type="caution">
    <text evidence="2">The sequence shown here is derived from an EMBL/GenBank/DDBJ whole genome shotgun (WGS) entry which is preliminary data.</text>
</comment>
<dbReference type="PANTHER" id="PTHR34935">
    <property type="entry name" value="PROTEIN TIC110, CHLOROPLASTIC"/>
    <property type="match status" value="1"/>
</dbReference>
<reference evidence="2 3" key="1">
    <citation type="journal article" date="2024" name="Science">
        <title>Giant polyketide synthase enzymes in the biosynthesis of giant marine polyether toxins.</title>
        <authorList>
            <person name="Fallon T.R."/>
            <person name="Shende V.V."/>
            <person name="Wierzbicki I.H."/>
            <person name="Pendleton A.L."/>
            <person name="Watervoot N.F."/>
            <person name="Auber R.P."/>
            <person name="Gonzalez D.J."/>
            <person name="Wisecaver J.H."/>
            <person name="Moore B.S."/>
        </authorList>
    </citation>
    <scope>NUCLEOTIDE SEQUENCE [LARGE SCALE GENOMIC DNA]</scope>
    <source>
        <strain evidence="2 3">12B1</strain>
    </source>
</reference>
<evidence type="ECO:0000313" key="2">
    <source>
        <dbReference type="EMBL" id="KAL1523218.1"/>
    </source>
</evidence>
<feature type="signal peptide" evidence="1">
    <location>
        <begin position="1"/>
        <end position="23"/>
    </location>
</feature>
<keyword evidence="1" id="KW-0732">Signal</keyword>
<proteinExistence type="predicted"/>
<protein>
    <submittedName>
        <fullName evidence="2">Uncharacterized protein</fullName>
    </submittedName>
</protein>
<gene>
    <name evidence="2" type="ORF">AB1Y20_018170</name>
</gene>
<accession>A0AB34JN93</accession>
<dbReference type="EMBL" id="JBGBPQ010000006">
    <property type="protein sequence ID" value="KAL1523218.1"/>
    <property type="molecule type" value="Genomic_DNA"/>
</dbReference>